<feature type="region of interest" description="Disordered" evidence="1">
    <location>
        <begin position="1"/>
        <end position="138"/>
    </location>
</feature>
<dbReference type="EMBL" id="JAPWDO010000013">
    <property type="protein sequence ID" value="KAJ5453263.1"/>
    <property type="molecule type" value="Genomic_DNA"/>
</dbReference>
<reference evidence="2" key="1">
    <citation type="submission" date="2022-12" db="EMBL/GenBank/DDBJ databases">
        <authorList>
            <person name="Petersen C."/>
        </authorList>
    </citation>
    <scope>NUCLEOTIDE SEQUENCE</scope>
    <source>
        <strain evidence="2">IBT 17660</strain>
    </source>
</reference>
<evidence type="ECO:0000256" key="1">
    <source>
        <dbReference type="SAM" id="MobiDB-lite"/>
    </source>
</evidence>
<accession>A0A9X0BFF9</accession>
<dbReference type="AlphaFoldDB" id="A0A9X0BFF9"/>
<dbReference type="Proteomes" id="UP001147760">
    <property type="component" value="Unassembled WGS sequence"/>
</dbReference>
<name>A0A9X0BFF9_9EURO</name>
<organism evidence="2 3">
    <name type="scientific">Penicillium desertorum</name>
    <dbReference type="NCBI Taxonomy" id="1303715"/>
    <lineage>
        <taxon>Eukaryota</taxon>
        <taxon>Fungi</taxon>
        <taxon>Dikarya</taxon>
        <taxon>Ascomycota</taxon>
        <taxon>Pezizomycotina</taxon>
        <taxon>Eurotiomycetes</taxon>
        <taxon>Eurotiomycetidae</taxon>
        <taxon>Eurotiales</taxon>
        <taxon>Aspergillaceae</taxon>
        <taxon>Penicillium</taxon>
    </lineage>
</organism>
<sequence>MQGACSIRPPHQSPRSLAPREGGPLRPPLPPQAVRRTGESVKSPYPPPRRGGLFTDPPGGGGLLQSPPPPSKAEGAPPVRAPRASRLARRLRLPSTSPALHPARRCGQLPPPRQLAPHAPLPRAAKHRRPPLARGWGRGDRRWRMVTWGPACRGGRTARVTLPGPPTVRSPAMPASLTQRNAATLADPHSLSPGPLGPGRFYTDSPTPFGV</sequence>
<evidence type="ECO:0000313" key="3">
    <source>
        <dbReference type="Proteomes" id="UP001147760"/>
    </source>
</evidence>
<feature type="region of interest" description="Disordered" evidence="1">
    <location>
        <begin position="185"/>
        <end position="211"/>
    </location>
</feature>
<proteinExistence type="predicted"/>
<evidence type="ECO:0000313" key="2">
    <source>
        <dbReference type="EMBL" id="KAJ5453263.1"/>
    </source>
</evidence>
<reference evidence="2" key="2">
    <citation type="journal article" date="2023" name="IMA Fungus">
        <title>Comparative genomic study of the Penicillium genus elucidates a diverse pangenome and 15 lateral gene transfer events.</title>
        <authorList>
            <person name="Petersen C."/>
            <person name="Sorensen T."/>
            <person name="Nielsen M.R."/>
            <person name="Sondergaard T.E."/>
            <person name="Sorensen J.L."/>
            <person name="Fitzpatrick D.A."/>
            <person name="Frisvad J.C."/>
            <person name="Nielsen K.L."/>
        </authorList>
    </citation>
    <scope>NUCLEOTIDE SEQUENCE</scope>
    <source>
        <strain evidence="2">IBT 17660</strain>
    </source>
</reference>
<protein>
    <submittedName>
        <fullName evidence="2">Uncharacterized protein</fullName>
    </submittedName>
</protein>
<feature type="compositionally biased region" description="Low complexity" evidence="1">
    <location>
        <begin position="72"/>
        <end position="85"/>
    </location>
</feature>
<keyword evidence="3" id="KW-1185">Reference proteome</keyword>
<dbReference type="OrthoDB" id="4368816at2759"/>
<gene>
    <name evidence="2" type="ORF">N7530_012984</name>
</gene>
<comment type="caution">
    <text evidence="2">The sequence shown here is derived from an EMBL/GenBank/DDBJ whole genome shotgun (WGS) entry which is preliminary data.</text>
</comment>